<gene>
    <name evidence="1" type="primary">S2B_gp064c</name>
</gene>
<keyword evidence="2" id="KW-1185">Reference proteome</keyword>
<accession>A0AAE7SYL7</accession>
<dbReference type="EMBL" id="MN857473">
    <property type="protein sequence ID" value="QOC54178.1"/>
    <property type="molecule type" value="Genomic_DNA"/>
</dbReference>
<evidence type="ECO:0000313" key="2">
    <source>
        <dbReference type="Proteomes" id="UP000827856"/>
    </source>
</evidence>
<protein>
    <submittedName>
        <fullName evidence="1">Uncharacterized protein</fullName>
    </submittedName>
</protein>
<dbReference type="Proteomes" id="UP000827856">
    <property type="component" value="Segment"/>
</dbReference>
<organism evidence="1 2">
    <name type="scientific">Caulobacter phage S2B</name>
    <dbReference type="NCBI Taxonomy" id="2759120"/>
    <lineage>
        <taxon>Viruses</taxon>
        <taxon>Duplodnaviria</taxon>
        <taxon>Heunggongvirae</taxon>
        <taxon>Uroviricota</taxon>
        <taxon>Caudoviricetes</taxon>
        <taxon>Autographivirales</taxon>
        <taxon>Autographivirales incertae sedis</taxon>
        <taxon>Sumtervirus</taxon>
        <taxon>Sumtervirus S2B</taxon>
    </lineage>
</organism>
<evidence type="ECO:0000313" key="1">
    <source>
        <dbReference type="EMBL" id="QOC54178.1"/>
    </source>
</evidence>
<reference evidence="1" key="1">
    <citation type="submission" date="2019-12" db="EMBL/GenBank/DDBJ databases">
        <title>S2B, a lysogenic bacteriophage that infects Caulobacter crescentus.</title>
        <authorList>
            <person name="Ely B."/>
            <person name="Berrios L."/>
            <person name="Thomas Q."/>
        </authorList>
    </citation>
    <scope>NUCLEOTIDE SEQUENCE</scope>
</reference>
<proteinExistence type="predicted"/>
<sequence>MSKPSGLILYRGPSLLDGAPIVVVATGLGRSSRNEKTGDMVQTWIIRDDVRPDHAAKSGDDASVCGDCPHRPVNAGSCYVKTFQAPLSVWNAVHRGVYPTADDAGAVSDAGAGRMVRLGSYGDPAAVPVWVWEALTARAKGWTGYTHQWRVAPALKALCMASVDDFAEAVTARAQGWRTFRVRTAGEALEPREFICPASAEAGQKTDCASCRACMGTDAKAKASPVIVAHGATARRFALYRQGTLVPAIAA</sequence>
<name>A0AAE7SYL7_9CAUD</name>